<dbReference type="Pfam" id="PF00072">
    <property type="entry name" value="Response_reg"/>
    <property type="match status" value="1"/>
</dbReference>
<dbReference type="PANTHER" id="PTHR44520">
    <property type="entry name" value="RESPONSE REGULATOR RCP1-RELATED"/>
    <property type="match status" value="1"/>
</dbReference>
<organism evidence="3 4">
    <name type="scientific">Mycobacterium shigaense</name>
    <dbReference type="NCBI Taxonomy" id="722731"/>
    <lineage>
        <taxon>Bacteria</taxon>
        <taxon>Bacillati</taxon>
        <taxon>Actinomycetota</taxon>
        <taxon>Actinomycetes</taxon>
        <taxon>Mycobacteriales</taxon>
        <taxon>Mycobacteriaceae</taxon>
        <taxon>Mycobacterium</taxon>
        <taxon>Mycobacterium simiae complex</taxon>
    </lineage>
</organism>
<dbReference type="SUPFAM" id="SSF52172">
    <property type="entry name" value="CheY-like"/>
    <property type="match status" value="1"/>
</dbReference>
<dbReference type="KEGG" id="mshg:MSG_01165"/>
<dbReference type="Proteomes" id="UP000217736">
    <property type="component" value="Chromosome"/>
</dbReference>
<dbReference type="AlphaFoldDB" id="A0A1Z4EEF2"/>
<dbReference type="EMBL" id="AP018164">
    <property type="protein sequence ID" value="BAX91324.1"/>
    <property type="molecule type" value="Genomic_DNA"/>
</dbReference>
<feature type="domain" description="Response regulatory" evidence="2">
    <location>
        <begin position="9"/>
        <end position="134"/>
    </location>
</feature>
<dbReference type="CDD" id="cd17557">
    <property type="entry name" value="REC_Rcp-like"/>
    <property type="match status" value="1"/>
</dbReference>
<evidence type="ECO:0000256" key="1">
    <source>
        <dbReference type="PROSITE-ProRule" id="PRU00169"/>
    </source>
</evidence>
<keyword evidence="4" id="KW-1185">Reference proteome</keyword>
<evidence type="ECO:0000259" key="2">
    <source>
        <dbReference type="PROSITE" id="PS50110"/>
    </source>
</evidence>
<proteinExistence type="predicted"/>
<accession>A0A1Z4EEF2</accession>
<name>A0A1Z4EEF2_9MYCO</name>
<dbReference type="Gene3D" id="3.40.50.2300">
    <property type="match status" value="1"/>
</dbReference>
<protein>
    <submittedName>
        <fullName evidence="3">Two-component system response regulator</fullName>
    </submittedName>
</protein>
<dbReference type="SMART" id="SM00448">
    <property type="entry name" value="REC"/>
    <property type="match status" value="1"/>
</dbReference>
<dbReference type="GO" id="GO:0000160">
    <property type="term" value="P:phosphorelay signal transduction system"/>
    <property type="evidence" value="ECO:0007669"/>
    <property type="project" value="InterPro"/>
</dbReference>
<dbReference type="InterPro" id="IPR011006">
    <property type="entry name" value="CheY-like_superfamily"/>
</dbReference>
<gene>
    <name evidence="3" type="ORF">MSG_01165</name>
</gene>
<dbReference type="PROSITE" id="PS50110">
    <property type="entry name" value="RESPONSE_REGULATORY"/>
    <property type="match status" value="1"/>
</dbReference>
<keyword evidence="1" id="KW-0597">Phosphoprotein</keyword>
<dbReference type="OrthoDB" id="9793549at2"/>
<sequence>MTPAARPIEILLVEDDPGDELITREALEHNKFQNRLHVAHDGEQGLDFLYRRGEFKDAPRPDLILLDLNLPKYDGRQLLEKVKSDADLSRIPIVVLTTSSAEEDILRSYKLHANAYVAKPVDLDQFINAVRQIDEFFLQVVRLPGGGELLSRGCRCARPAPVAARRRRRRSWRSAPVSAPP</sequence>
<feature type="modified residue" description="4-aspartylphosphate" evidence="1">
    <location>
        <position position="67"/>
    </location>
</feature>
<dbReference type="InterPro" id="IPR052893">
    <property type="entry name" value="TCS_response_regulator"/>
</dbReference>
<dbReference type="PANTHER" id="PTHR44520:SF2">
    <property type="entry name" value="RESPONSE REGULATOR RCP1"/>
    <property type="match status" value="1"/>
</dbReference>
<evidence type="ECO:0000313" key="3">
    <source>
        <dbReference type="EMBL" id="BAX91324.1"/>
    </source>
</evidence>
<evidence type="ECO:0000313" key="4">
    <source>
        <dbReference type="Proteomes" id="UP000217736"/>
    </source>
</evidence>
<reference evidence="4" key="1">
    <citation type="submission" date="2017-06" db="EMBL/GenBank/DDBJ databases">
        <title>Complete Genome Sequence of Mycobacterium shigaense.</title>
        <authorList>
            <person name="Fukano H."/>
            <person name="Yoshida M."/>
            <person name="Kazumi Y."/>
            <person name="Ogura Y."/>
            <person name="Mitarai S."/>
            <person name="Hayashi T."/>
            <person name="Hoshino Y."/>
        </authorList>
    </citation>
    <scope>NUCLEOTIDE SEQUENCE [LARGE SCALE GENOMIC DNA]</scope>
    <source>
        <strain evidence="4">UN-152</strain>
    </source>
</reference>
<dbReference type="InterPro" id="IPR001789">
    <property type="entry name" value="Sig_transdc_resp-reg_receiver"/>
</dbReference>